<evidence type="ECO:0000259" key="1">
    <source>
        <dbReference type="Pfam" id="PF16998"/>
    </source>
</evidence>
<name>A0ABS6WPE7_9HYPH</name>
<reference evidence="2" key="1">
    <citation type="submission" date="2021-07" db="EMBL/GenBank/DDBJ databases">
        <title>Pseudohoeflea marina sp. nov. a polyhydroxyalcanoate-producing bacterium.</title>
        <authorList>
            <person name="Zheng W."/>
            <person name="Yu S."/>
            <person name="Huang Y."/>
        </authorList>
    </citation>
    <scope>NUCLEOTIDE SEQUENCE</scope>
    <source>
        <strain evidence="2">DP4N28-3</strain>
    </source>
</reference>
<sequence length="152" mass="15656">MDDLAKALVAGKRRASGSPLRRVLVATLAVPLLATGGCMSSSSDPVAALKIDPSITGSITPLSVDADVMSDERVIARAVGAADPKVPSPWANNQTGAAGVISAVFEIRKGKGNCRSFRTSRHGFDGIALYEGVACQAPDGAWTLSAFERSEG</sequence>
<dbReference type="EMBL" id="JAHWQX010000002">
    <property type="protein sequence ID" value="MBW3096944.1"/>
    <property type="molecule type" value="Genomic_DNA"/>
</dbReference>
<protein>
    <recommendedName>
        <fullName evidence="1">Surface antigen domain-containing protein</fullName>
    </recommendedName>
</protein>
<evidence type="ECO:0000313" key="2">
    <source>
        <dbReference type="EMBL" id="MBW3096944.1"/>
    </source>
</evidence>
<dbReference type="Proteomes" id="UP001430804">
    <property type="component" value="Unassembled WGS sequence"/>
</dbReference>
<evidence type="ECO:0000313" key="3">
    <source>
        <dbReference type="Proteomes" id="UP001430804"/>
    </source>
</evidence>
<keyword evidence="3" id="KW-1185">Reference proteome</keyword>
<gene>
    <name evidence="2" type="ORF">KY465_06605</name>
</gene>
<feature type="domain" description="Surface antigen" evidence="1">
    <location>
        <begin position="51"/>
        <end position="149"/>
    </location>
</feature>
<comment type="caution">
    <text evidence="2">The sequence shown here is derived from an EMBL/GenBank/DDBJ whole genome shotgun (WGS) entry which is preliminary data.</text>
</comment>
<dbReference type="InterPro" id="IPR032635">
    <property type="entry name" value="Anti_2"/>
</dbReference>
<dbReference type="Pfam" id="PF16998">
    <property type="entry name" value="17kDa_Anti_2"/>
    <property type="match status" value="1"/>
</dbReference>
<dbReference type="RefSeq" id="WP_219200906.1">
    <property type="nucleotide sequence ID" value="NZ_JAHWQX010000002.1"/>
</dbReference>
<organism evidence="2 3">
    <name type="scientific">Pseudohoeflea coraliihabitans</name>
    <dbReference type="NCBI Taxonomy" id="2860393"/>
    <lineage>
        <taxon>Bacteria</taxon>
        <taxon>Pseudomonadati</taxon>
        <taxon>Pseudomonadota</taxon>
        <taxon>Alphaproteobacteria</taxon>
        <taxon>Hyphomicrobiales</taxon>
        <taxon>Rhizobiaceae</taxon>
        <taxon>Pseudohoeflea</taxon>
    </lineage>
</organism>
<accession>A0ABS6WPE7</accession>
<proteinExistence type="predicted"/>